<organism evidence="2 3">
    <name type="scientific">Periconia digitata</name>
    <dbReference type="NCBI Taxonomy" id="1303443"/>
    <lineage>
        <taxon>Eukaryota</taxon>
        <taxon>Fungi</taxon>
        <taxon>Dikarya</taxon>
        <taxon>Ascomycota</taxon>
        <taxon>Pezizomycotina</taxon>
        <taxon>Dothideomycetes</taxon>
        <taxon>Pleosporomycetidae</taxon>
        <taxon>Pleosporales</taxon>
        <taxon>Massarineae</taxon>
        <taxon>Periconiaceae</taxon>
        <taxon>Periconia</taxon>
    </lineage>
</organism>
<sequence length="179" mass="18651">MLPPTLISLLLLSLSTHATTASPSPAIVLDDYIHLMPHNTLFFRRQASPSNLQTFTQSLGGVSALPITSSGNAERPFEVDGDTFNDFATAAQRSCDRQANACSKAANDGGNKEFKVNDCDQQKNACNDAQKSATVTSFGQADANAGGGGGNNNNGAGVIASTNIGPDPQFPDFDLICDA</sequence>
<dbReference type="EMBL" id="CAOQHR010000008">
    <property type="protein sequence ID" value="CAI6338258.1"/>
    <property type="molecule type" value="Genomic_DNA"/>
</dbReference>
<comment type="caution">
    <text evidence="2">The sequence shown here is derived from an EMBL/GenBank/DDBJ whole genome shotgun (WGS) entry which is preliminary data.</text>
</comment>
<gene>
    <name evidence="2" type="ORF">PDIGIT_LOCUS11385</name>
</gene>
<proteinExistence type="predicted"/>
<reference evidence="2" key="1">
    <citation type="submission" date="2023-01" db="EMBL/GenBank/DDBJ databases">
        <authorList>
            <person name="Van Ghelder C."/>
            <person name="Rancurel C."/>
        </authorList>
    </citation>
    <scope>NUCLEOTIDE SEQUENCE</scope>
    <source>
        <strain evidence="2">CNCM I-4278</strain>
    </source>
</reference>
<evidence type="ECO:0000313" key="3">
    <source>
        <dbReference type="Proteomes" id="UP001152607"/>
    </source>
</evidence>
<evidence type="ECO:0000256" key="1">
    <source>
        <dbReference type="SAM" id="SignalP"/>
    </source>
</evidence>
<evidence type="ECO:0000313" key="2">
    <source>
        <dbReference type="EMBL" id="CAI6338258.1"/>
    </source>
</evidence>
<keyword evidence="1" id="KW-0732">Signal</keyword>
<name>A0A9W4UKE1_9PLEO</name>
<keyword evidence="3" id="KW-1185">Reference proteome</keyword>
<dbReference type="Proteomes" id="UP001152607">
    <property type="component" value="Unassembled WGS sequence"/>
</dbReference>
<dbReference type="OrthoDB" id="2507450at2759"/>
<feature type="chain" id="PRO_5040903484" evidence="1">
    <location>
        <begin position="22"/>
        <end position="179"/>
    </location>
</feature>
<feature type="signal peptide" evidence="1">
    <location>
        <begin position="1"/>
        <end position="21"/>
    </location>
</feature>
<accession>A0A9W4UKE1</accession>
<protein>
    <submittedName>
        <fullName evidence="2">Uncharacterized protein</fullName>
    </submittedName>
</protein>
<dbReference type="AlphaFoldDB" id="A0A9W4UKE1"/>